<keyword evidence="1" id="KW-0812">Transmembrane</keyword>
<evidence type="ECO:0000256" key="2">
    <source>
        <dbReference type="SAM" id="SignalP"/>
    </source>
</evidence>
<feature type="transmembrane region" description="Helical" evidence="1">
    <location>
        <begin position="151"/>
        <end position="169"/>
    </location>
</feature>
<protein>
    <recommendedName>
        <fullName evidence="5">C2H2-type domain-containing protein</fullName>
    </recommendedName>
</protein>
<keyword evidence="4" id="KW-1185">Reference proteome</keyword>
<dbReference type="Gene3D" id="3.30.160.60">
    <property type="entry name" value="Classic Zinc Finger"/>
    <property type="match status" value="1"/>
</dbReference>
<dbReference type="RefSeq" id="XP_024333296.1">
    <property type="nucleotide sequence ID" value="XM_024487473.1"/>
</dbReference>
<dbReference type="AlphaFoldDB" id="A0A1X6MJY2"/>
<proteinExistence type="predicted"/>
<evidence type="ECO:0000313" key="4">
    <source>
        <dbReference type="Proteomes" id="UP000194127"/>
    </source>
</evidence>
<evidence type="ECO:0000256" key="1">
    <source>
        <dbReference type="SAM" id="Phobius"/>
    </source>
</evidence>
<evidence type="ECO:0008006" key="5">
    <source>
        <dbReference type="Google" id="ProtNLM"/>
    </source>
</evidence>
<sequence>MLWLQLATKLGIALLTFVTHPQTYGNPYLPLTIGAFIEAAVPNILFIAENAAHSFITSIPSLPAPPTRQAISGPQATVPSTDLILWTPIGLPVSAGLHLPTLVATPISSLSAATAERNHALAPQLEYPTKELIVWEGRTGESVDAFGSTNFVASAIVAIVIACYVYIVANVLRACTLYTFAAVAPSADAGTPPPFDVELALNCEGVSADFSNQELVSGIATESDAHVHHNVAKMWLLGFKQLVHANEISWQNPRQKFDSRIKRTDSTLQPCIALGGIAEPTYMWRLPDTFRPPLTQTTTRCNLEEDSTSNALTGAATIWSPQDDNYSSRTMASDTSTRLCDFHKRSTHTNLEEGTKFTAILVHHKDAPEGHEELEGVFPDCNWTVPEHPGSTCLSPESPTLGIRPMDTPWLQPSTSSEHRHRLVHEDGQFVQYALPQAENLFAIPFNYAPYGAQFPTIRPWATPVDLHQTHSTWLSQCYAAYLSHVAPHNVTSAPAPGLQYAGQASEFTSYINYDDNVDAPVPVPRAPRVKKPRSHTRTDVIRLCVHRRSNLREPAAYNYKCGHCEAWFSRACQRQRRMRTGCANGEQKEWQCPLCLKMYSRTDSRARHCRNLHHISYEDALVLVRKRMADIVTSAKEGSFEPPAED</sequence>
<evidence type="ECO:0000313" key="3">
    <source>
        <dbReference type="EMBL" id="OSX56502.1"/>
    </source>
</evidence>
<feature type="chain" id="PRO_5010866477" description="C2H2-type domain-containing protein" evidence="2">
    <location>
        <begin position="26"/>
        <end position="647"/>
    </location>
</feature>
<dbReference type="EMBL" id="KZ110613">
    <property type="protein sequence ID" value="OSX56502.1"/>
    <property type="molecule type" value="Genomic_DNA"/>
</dbReference>
<dbReference type="GeneID" id="36332422"/>
<feature type="signal peptide" evidence="2">
    <location>
        <begin position="1"/>
        <end position="25"/>
    </location>
</feature>
<gene>
    <name evidence="3" type="ORF">POSPLADRAFT_1159892</name>
</gene>
<accession>A0A1X6MJY2</accession>
<keyword evidence="2" id="KW-0732">Signal</keyword>
<keyword evidence="1" id="KW-0472">Membrane</keyword>
<dbReference type="OrthoDB" id="10273088at2759"/>
<name>A0A1X6MJY2_9APHY</name>
<keyword evidence="1" id="KW-1133">Transmembrane helix</keyword>
<organism evidence="3 4">
    <name type="scientific">Postia placenta MAD-698-R-SB12</name>
    <dbReference type="NCBI Taxonomy" id="670580"/>
    <lineage>
        <taxon>Eukaryota</taxon>
        <taxon>Fungi</taxon>
        <taxon>Dikarya</taxon>
        <taxon>Basidiomycota</taxon>
        <taxon>Agaricomycotina</taxon>
        <taxon>Agaricomycetes</taxon>
        <taxon>Polyporales</taxon>
        <taxon>Adustoporiaceae</taxon>
        <taxon>Rhodonia</taxon>
    </lineage>
</organism>
<dbReference type="Proteomes" id="UP000194127">
    <property type="component" value="Unassembled WGS sequence"/>
</dbReference>
<reference evidence="3 4" key="1">
    <citation type="submission" date="2017-04" db="EMBL/GenBank/DDBJ databases">
        <title>Genome Sequence of the Model Brown-Rot Fungus Postia placenta SB12.</title>
        <authorList>
            <consortium name="DOE Joint Genome Institute"/>
            <person name="Gaskell J."/>
            <person name="Kersten P."/>
            <person name="Larrondo L.F."/>
            <person name="Canessa P."/>
            <person name="Martinez D."/>
            <person name="Hibbett D."/>
            <person name="Schmoll M."/>
            <person name="Kubicek C.P."/>
            <person name="Martinez A.T."/>
            <person name="Yadav J."/>
            <person name="Master E."/>
            <person name="Magnuson J.K."/>
            <person name="James T."/>
            <person name="Yaver D."/>
            <person name="Berka R."/>
            <person name="Labutti K."/>
            <person name="Lipzen A."/>
            <person name="Aerts A."/>
            <person name="Barry K."/>
            <person name="Henrissat B."/>
            <person name="Blanchette R."/>
            <person name="Grigoriev I."/>
            <person name="Cullen D."/>
        </authorList>
    </citation>
    <scope>NUCLEOTIDE SEQUENCE [LARGE SCALE GENOMIC DNA]</scope>
    <source>
        <strain evidence="3 4">MAD-698-R-SB12</strain>
    </source>
</reference>